<name>A0A162KJ04_9PROT</name>
<dbReference type="GeneID" id="97239770"/>
<dbReference type="Pfam" id="PF00857">
    <property type="entry name" value="Isochorismatase"/>
    <property type="match status" value="1"/>
</dbReference>
<organism evidence="3 4">
    <name type="scientific">Tistrella mobilis</name>
    <dbReference type="NCBI Taxonomy" id="171437"/>
    <lineage>
        <taxon>Bacteria</taxon>
        <taxon>Pseudomonadati</taxon>
        <taxon>Pseudomonadota</taxon>
        <taxon>Alphaproteobacteria</taxon>
        <taxon>Geminicoccales</taxon>
        <taxon>Geminicoccaceae</taxon>
        <taxon>Tistrella</taxon>
    </lineage>
</organism>
<gene>
    <name evidence="3" type="ORF">AUP44_09115</name>
</gene>
<evidence type="ECO:0000313" key="3">
    <source>
        <dbReference type="EMBL" id="KYO51397.1"/>
    </source>
</evidence>
<dbReference type="EMBL" id="LPZR01000174">
    <property type="protein sequence ID" value="KYO51397.1"/>
    <property type="molecule type" value="Genomic_DNA"/>
</dbReference>
<dbReference type="PANTHER" id="PTHR43540">
    <property type="entry name" value="PEROXYUREIDOACRYLATE/UREIDOACRYLATE AMIDOHYDROLASE-RELATED"/>
    <property type="match status" value="1"/>
</dbReference>
<comment type="caution">
    <text evidence="3">The sequence shown here is derived from an EMBL/GenBank/DDBJ whole genome shotgun (WGS) entry which is preliminary data.</text>
</comment>
<keyword evidence="1 3" id="KW-0378">Hydrolase</keyword>
<dbReference type="Proteomes" id="UP000075787">
    <property type="component" value="Unassembled WGS sequence"/>
</dbReference>
<evidence type="ECO:0000313" key="4">
    <source>
        <dbReference type="Proteomes" id="UP000075787"/>
    </source>
</evidence>
<proteinExistence type="predicted"/>
<dbReference type="AlphaFoldDB" id="A0A162KJ04"/>
<protein>
    <submittedName>
        <fullName evidence="3">Cysteine hydrolase</fullName>
    </submittedName>
</protein>
<reference evidence="3 4" key="1">
    <citation type="submission" date="2015-12" db="EMBL/GenBank/DDBJ databases">
        <title>Genome sequence of Tistrella mobilis MCCC 1A02139.</title>
        <authorList>
            <person name="Lu L."/>
            <person name="Lai Q."/>
            <person name="Shao Z."/>
            <person name="Qian P."/>
        </authorList>
    </citation>
    <scope>NUCLEOTIDE SEQUENCE [LARGE SCALE GENOMIC DNA]</scope>
    <source>
        <strain evidence="3 4">MCCC 1A02139</strain>
    </source>
</reference>
<feature type="domain" description="Isochorismatase-like" evidence="2">
    <location>
        <begin position="13"/>
        <end position="196"/>
    </location>
</feature>
<dbReference type="GO" id="GO:0016787">
    <property type="term" value="F:hydrolase activity"/>
    <property type="evidence" value="ECO:0007669"/>
    <property type="project" value="UniProtKB-KW"/>
</dbReference>
<dbReference type="OrthoDB" id="9807387at2"/>
<accession>A0A162KJ04</accession>
<dbReference type="Gene3D" id="3.40.50.850">
    <property type="entry name" value="Isochorismatase-like"/>
    <property type="match status" value="1"/>
</dbReference>
<sequence>MADFFADFQPARTALLIVDLQNDFLHPDGAYARGGAGAPEIAALPARVKPVADALRAAGGFVISTQFTLVPGRGGEPMIADHLRQIRPFLRRGDFLPGGWGHALVDELQPADFTVEKVAYSAFYQSRLDFVLARAGIDRLIACGIVTNGGVASTVREAHVRGLPTLVLSDGCAAMKPDLHDATITVLSSIGPVMSCAEAETRIRAAI</sequence>
<dbReference type="InterPro" id="IPR050272">
    <property type="entry name" value="Isochorismatase-like_hydrls"/>
</dbReference>
<dbReference type="InterPro" id="IPR000868">
    <property type="entry name" value="Isochorismatase-like_dom"/>
</dbReference>
<dbReference type="InterPro" id="IPR036380">
    <property type="entry name" value="Isochorismatase-like_sf"/>
</dbReference>
<evidence type="ECO:0000259" key="2">
    <source>
        <dbReference type="Pfam" id="PF00857"/>
    </source>
</evidence>
<evidence type="ECO:0000256" key="1">
    <source>
        <dbReference type="ARBA" id="ARBA00022801"/>
    </source>
</evidence>
<dbReference type="RefSeq" id="WP_062766323.1">
    <property type="nucleotide sequence ID" value="NZ_CP121024.1"/>
</dbReference>
<dbReference type="CDD" id="cd00431">
    <property type="entry name" value="cysteine_hydrolases"/>
    <property type="match status" value="1"/>
</dbReference>
<dbReference type="SUPFAM" id="SSF52499">
    <property type="entry name" value="Isochorismatase-like hydrolases"/>
    <property type="match status" value="1"/>
</dbReference>